<evidence type="ECO:0000313" key="2">
    <source>
        <dbReference type="Proteomes" id="UP000029393"/>
    </source>
</evidence>
<gene>
    <name evidence="1" type="ORF">N787_03190</name>
</gene>
<evidence type="ECO:0000313" key="1">
    <source>
        <dbReference type="EMBL" id="KFN45146.1"/>
    </source>
</evidence>
<dbReference type="EMBL" id="AVCK01000033">
    <property type="protein sequence ID" value="KFN45146.1"/>
    <property type="molecule type" value="Genomic_DNA"/>
</dbReference>
<protein>
    <submittedName>
        <fullName evidence="1">Uncharacterized protein</fullName>
    </submittedName>
</protein>
<sequence>MGILGSYTQGPAFWMHAQSQKMLEMVLEMYSEG</sequence>
<keyword evidence="2" id="KW-1185">Reference proteome</keyword>
<proteinExistence type="predicted"/>
<organism evidence="1 2">
    <name type="scientific">Arenimonas metalli CF5-1</name>
    <dbReference type="NCBI Taxonomy" id="1384056"/>
    <lineage>
        <taxon>Bacteria</taxon>
        <taxon>Pseudomonadati</taxon>
        <taxon>Pseudomonadota</taxon>
        <taxon>Gammaproteobacteria</taxon>
        <taxon>Lysobacterales</taxon>
        <taxon>Lysobacteraceae</taxon>
        <taxon>Arenimonas</taxon>
    </lineage>
</organism>
<dbReference type="AlphaFoldDB" id="A0A091B0B1"/>
<accession>A0A091B0B1</accession>
<comment type="caution">
    <text evidence="1">The sequence shown here is derived from an EMBL/GenBank/DDBJ whole genome shotgun (WGS) entry which is preliminary data.</text>
</comment>
<reference evidence="1 2" key="1">
    <citation type="submission" date="2013-09" db="EMBL/GenBank/DDBJ databases">
        <title>Genome sequencing of Arenimonas metalli.</title>
        <authorList>
            <person name="Chen F."/>
            <person name="Wang G."/>
        </authorList>
    </citation>
    <scope>NUCLEOTIDE SEQUENCE [LARGE SCALE GENOMIC DNA]</scope>
    <source>
        <strain evidence="1 2">CF5-1</strain>
    </source>
</reference>
<dbReference type="Proteomes" id="UP000029393">
    <property type="component" value="Unassembled WGS sequence"/>
</dbReference>
<name>A0A091B0B1_9GAMM</name>